<dbReference type="FunFam" id="3.40.50.300:FF:000854">
    <property type="entry name" value="Multidrug ABC transporter ATP-binding protein"/>
    <property type="match status" value="1"/>
</dbReference>
<keyword evidence="6" id="KW-0067">ATP-binding</keyword>
<dbReference type="InterPro" id="IPR003593">
    <property type="entry name" value="AAA+_ATPase"/>
</dbReference>
<keyword evidence="8 9" id="KW-0472">Membrane</keyword>
<dbReference type="InterPro" id="IPR039421">
    <property type="entry name" value="Type_1_exporter"/>
</dbReference>
<evidence type="ECO:0000259" key="11">
    <source>
        <dbReference type="PROSITE" id="PS50929"/>
    </source>
</evidence>
<organism evidence="12 13">
    <name type="scientific">Streptococcus sanguinis SK150</name>
    <dbReference type="NCBI Taxonomy" id="888811"/>
    <lineage>
        <taxon>Bacteria</taxon>
        <taxon>Bacillati</taxon>
        <taxon>Bacillota</taxon>
        <taxon>Bacilli</taxon>
        <taxon>Lactobacillales</taxon>
        <taxon>Streptococcaceae</taxon>
        <taxon>Streptococcus</taxon>
    </lineage>
</organism>
<evidence type="ECO:0000256" key="8">
    <source>
        <dbReference type="ARBA" id="ARBA00023136"/>
    </source>
</evidence>
<dbReference type="Gene3D" id="1.20.1560.10">
    <property type="entry name" value="ABC transporter type 1, transmembrane domain"/>
    <property type="match status" value="1"/>
</dbReference>
<evidence type="ECO:0000256" key="7">
    <source>
        <dbReference type="ARBA" id="ARBA00022989"/>
    </source>
</evidence>
<protein>
    <submittedName>
        <fullName evidence="12">ABC superfamily ATP binding cassette transporter, membrane protein</fullName>
    </submittedName>
</protein>
<dbReference type="PANTHER" id="PTHR43394:SF1">
    <property type="entry name" value="ATP-BINDING CASSETTE SUB-FAMILY B MEMBER 10, MITOCHONDRIAL"/>
    <property type="match status" value="1"/>
</dbReference>
<dbReference type="SMART" id="SM00382">
    <property type="entry name" value="AAA"/>
    <property type="match status" value="1"/>
</dbReference>
<dbReference type="GO" id="GO:0005524">
    <property type="term" value="F:ATP binding"/>
    <property type="evidence" value="ECO:0007669"/>
    <property type="project" value="UniProtKB-KW"/>
</dbReference>
<feature type="transmembrane region" description="Helical" evidence="9">
    <location>
        <begin position="170"/>
        <end position="190"/>
    </location>
</feature>
<feature type="transmembrane region" description="Helical" evidence="9">
    <location>
        <begin position="247"/>
        <end position="269"/>
    </location>
</feature>
<keyword evidence="7 9" id="KW-1133">Transmembrane helix</keyword>
<dbReference type="PATRIC" id="fig|888811.3.peg.1113"/>
<evidence type="ECO:0000256" key="3">
    <source>
        <dbReference type="ARBA" id="ARBA00022475"/>
    </source>
</evidence>
<evidence type="ECO:0000259" key="10">
    <source>
        <dbReference type="PROSITE" id="PS50893"/>
    </source>
</evidence>
<dbReference type="InterPro" id="IPR017871">
    <property type="entry name" value="ABC_transporter-like_CS"/>
</dbReference>
<evidence type="ECO:0000256" key="4">
    <source>
        <dbReference type="ARBA" id="ARBA00022692"/>
    </source>
</evidence>
<keyword evidence="3" id="KW-1003">Cell membrane</keyword>
<dbReference type="SUPFAM" id="SSF52540">
    <property type="entry name" value="P-loop containing nucleoside triphosphate hydrolases"/>
    <property type="match status" value="1"/>
</dbReference>
<dbReference type="AlphaFoldDB" id="F0ILY0"/>
<dbReference type="InterPro" id="IPR036640">
    <property type="entry name" value="ABC1_TM_sf"/>
</dbReference>
<dbReference type="HOGENOM" id="CLU_000604_84_3_9"/>
<dbReference type="InterPro" id="IPR003439">
    <property type="entry name" value="ABC_transporter-like_ATP-bd"/>
</dbReference>
<dbReference type="PANTHER" id="PTHR43394">
    <property type="entry name" value="ATP-DEPENDENT PERMEASE MDL1, MITOCHONDRIAL"/>
    <property type="match status" value="1"/>
</dbReference>
<dbReference type="EMBL" id="AEXY01000010">
    <property type="protein sequence ID" value="EGD36664.1"/>
    <property type="molecule type" value="Genomic_DNA"/>
</dbReference>
<dbReference type="InterPro" id="IPR027417">
    <property type="entry name" value="P-loop_NTPase"/>
</dbReference>
<sequence length="593" mass="65990">MVKYIQFNGEEGSMKDLLKYFKGYIRESLLGPLFKLLEASFELLVPVLIAGIVDETIPRHDSSHLYWMVFLLMSLAALGVVVAVVAQYYSSKVAVGFTRQMTGDLYQKILRLPKASRDELTTSSLVTRLTSDTYQIQTGINQFLRLFLRAPIIVFGSIIMAFTISPVITLWFLLMVAILTAIIVFMSRLMNPLYAKIRQLTDQLVNLTREQLQGMRVIRAFGQTQREVQTFRNRNELYKTWQIRTGALASLISPLTFLTVNGTLIAVIWQGNSFIGKGLLTQGMLVALVNYLLQILVELLKLAMLVNSLNQSYISAGRISQVFEQAEEDVLQELVQETALPDQAIKVQQVSFSYPNAASPALTGLTFDLKRGQTLGVIGGTGSGKSTLVQLLAHLYPVAAGQLTIFFQGRSPKNLREWRSWISLVPQKAELFQGTVRSNLTLGMSTKPTDADLWQALEIAQAADFVSQKEGGLDATVEAFGRNFSGGQRQRLTIARAVLRRAPFLVLDDATSALDYLTEARLLQSIKNELTETSLVLISQRTNSLRSADQILVLDKGEQVALGSHEELLVSSAIYREIHHSQHSQGEEGKHEA</sequence>
<dbReference type="Proteomes" id="UP000003530">
    <property type="component" value="Unassembled WGS sequence"/>
</dbReference>
<dbReference type="PROSITE" id="PS50929">
    <property type="entry name" value="ABC_TM1F"/>
    <property type="match status" value="1"/>
</dbReference>
<feature type="domain" description="ABC transmembrane type-1" evidence="11">
    <location>
        <begin position="29"/>
        <end position="311"/>
    </location>
</feature>
<keyword evidence="5" id="KW-0547">Nucleotide-binding</keyword>
<keyword evidence="4 9" id="KW-0812">Transmembrane</keyword>
<accession>F0ILY0</accession>
<evidence type="ECO:0000313" key="13">
    <source>
        <dbReference type="Proteomes" id="UP000003530"/>
    </source>
</evidence>
<evidence type="ECO:0000256" key="5">
    <source>
        <dbReference type="ARBA" id="ARBA00022741"/>
    </source>
</evidence>
<name>F0ILY0_STRSA</name>
<dbReference type="GO" id="GO:0016887">
    <property type="term" value="F:ATP hydrolysis activity"/>
    <property type="evidence" value="ECO:0007669"/>
    <property type="project" value="InterPro"/>
</dbReference>
<dbReference type="Pfam" id="PF00664">
    <property type="entry name" value="ABC_membrane"/>
    <property type="match status" value="1"/>
</dbReference>
<dbReference type="PROSITE" id="PS50893">
    <property type="entry name" value="ABC_TRANSPORTER_2"/>
    <property type="match status" value="1"/>
</dbReference>
<dbReference type="CDD" id="cd18548">
    <property type="entry name" value="ABC_6TM_Tm287_like"/>
    <property type="match status" value="1"/>
</dbReference>
<evidence type="ECO:0000256" key="2">
    <source>
        <dbReference type="ARBA" id="ARBA00022448"/>
    </source>
</evidence>
<comment type="subcellular location">
    <subcellularLocation>
        <location evidence="1">Cell membrane</location>
        <topology evidence="1">Multi-pass membrane protein</topology>
    </subcellularLocation>
</comment>
<dbReference type="GO" id="GO:0005886">
    <property type="term" value="C:plasma membrane"/>
    <property type="evidence" value="ECO:0007669"/>
    <property type="project" value="UniProtKB-SubCell"/>
</dbReference>
<dbReference type="Gene3D" id="3.40.50.300">
    <property type="entry name" value="P-loop containing nucleotide triphosphate hydrolases"/>
    <property type="match status" value="1"/>
</dbReference>
<dbReference type="PROSITE" id="PS00211">
    <property type="entry name" value="ABC_TRANSPORTER_1"/>
    <property type="match status" value="1"/>
</dbReference>
<feature type="transmembrane region" description="Helical" evidence="9">
    <location>
        <begin position="65"/>
        <end position="89"/>
    </location>
</feature>
<evidence type="ECO:0000256" key="1">
    <source>
        <dbReference type="ARBA" id="ARBA00004651"/>
    </source>
</evidence>
<feature type="transmembrane region" description="Helical" evidence="9">
    <location>
        <begin position="281"/>
        <end position="300"/>
    </location>
</feature>
<evidence type="ECO:0000313" key="12">
    <source>
        <dbReference type="EMBL" id="EGD36664.1"/>
    </source>
</evidence>
<dbReference type="SUPFAM" id="SSF90123">
    <property type="entry name" value="ABC transporter transmembrane region"/>
    <property type="match status" value="1"/>
</dbReference>
<feature type="transmembrane region" description="Helical" evidence="9">
    <location>
        <begin position="29"/>
        <end position="53"/>
    </location>
</feature>
<comment type="caution">
    <text evidence="12">The sequence shown here is derived from an EMBL/GenBank/DDBJ whole genome shotgun (WGS) entry which is preliminary data.</text>
</comment>
<keyword evidence="2" id="KW-0813">Transport</keyword>
<reference evidence="12 13" key="1">
    <citation type="submission" date="2011-02" db="EMBL/GenBank/DDBJ databases">
        <authorList>
            <person name="Muzny D."/>
            <person name="Qin X."/>
            <person name="Deng J."/>
            <person name="Jiang H."/>
            <person name="Liu Y."/>
            <person name="Qu J."/>
            <person name="Song X.-Z."/>
            <person name="Zhang L."/>
            <person name="Thornton R."/>
            <person name="Coyle M."/>
            <person name="Francisco L."/>
            <person name="Jackson L."/>
            <person name="Javaid M."/>
            <person name="Korchina V."/>
            <person name="Kovar C."/>
            <person name="Mata R."/>
            <person name="Mathew T."/>
            <person name="Ngo R."/>
            <person name="Nguyen L."/>
            <person name="Nguyen N."/>
            <person name="Okwuonu G."/>
            <person name="Ongeri F."/>
            <person name="Pham C."/>
            <person name="Simmons D."/>
            <person name="Wilczek-Boney K."/>
            <person name="Hale W."/>
            <person name="Jakkamsetti A."/>
            <person name="Pham P."/>
            <person name="Ruth R."/>
            <person name="San Lucas F."/>
            <person name="Warren J."/>
            <person name="Zhang J."/>
            <person name="Zhao Z."/>
            <person name="Zhou C."/>
            <person name="Zhu D."/>
            <person name="Lee S."/>
            <person name="Bess C."/>
            <person name="Blankenburg K."/>
            <person name="Forbes L."/>
            <person name="Fu Q."/>
            <person name="Gubbala S."/>
            <person name="Hirani K."/>
            <person name="Jayaseelan J.C."/>
            <person name="Lara F."/>
            <person name="Munidasa M."/>
            <person name="Palculict T."/>
            <person name="Patil S."/>
            <person name="Pu L.-L."/>
            <person name="Saada N."/>
            <person name="Tang L."/>
            <person name="Weissenberger G."/>
            <person name="Zhu Y."/>
            <person name="Hemphill L."/>
            <person name="Shang Y."/>
            <person name="Youmans B."/>
            <person name="Ayvaz T."/>
            <person name="Ross M."/>
            <person name="Santibanez J."/>
            <person name="Aqrawi P."/>
            <person name="Gross S."/>
            <person name="Joshi V."/>
            <person name="Fowler G."/>
            <person name="Nazareth L."/>
            <person name="Reid J."/>
            <person name="Worley K."/>
            <person name="Petrosino J."/>
            <person name="Highlander S."/>
            <person name="Gibbs R."/>
        </authorList>
    </citation>
    <scope>NUCLEOTIDE SEQUENCE [LARGE SCALE GENOMIC DNA]</scope>
    <source>
        <strain evidence="12 13">SK150</strain>
    </source>
</reference>
<evidence type="ECO:0000256" key="6">
    <source>
        <dbReference type="ARBA" id="ARBA00022840"/>
    </source>
</evidence>
<proteinExistence type="predicted"/>
<dbReference type="InterPro" id="IPR011527">
    <property type="entry name" value="ABC1_TM_dom"/>
</dbReference>
<gene>
    <name evidence="12" type="ORF">HMPREF9383_1132</name>
</gene>
<dbReference type="GO" id="GO:0015421">
    <property type="term" value="F:ABC-type oligopeptide transporter activity"/>
    <property type="evidence" value="ECO:0007669"/>
    <property type="project" value="TreeGrafter"/>
</dbReference>
<dbReference type="Pfam" id="PF00005">
    <property type="entry name" value="ABC_tran"/>
    <property type="match status" value="1"/>
</dbReference>
<evidence type="ECO:0000256" key="9">
    <source>
        <dbReference type="SAM" id="Phobius"/>
    </source>
</evidence>
<feature type="transmembrane region" description="Helical" evidence="9">
    <location>
        <begin position="146"/>
        <end position="164"/>
    </location>
</feature>
<feature type="domain" description="ABC transporter" evidence="10">
    <location>
        <begin position="345"/>
        <end position="581"/>
    </location>
</feature>